<dbReference type="SMART" id="SM00173">
    <property type="entry name" value="RAS"/>
    <property type="match status" value="1"/>
</dbReference>
<evidence type="ECO:0000256" key="8">
    <source>
        <dbReference type="ARBA" id="ARBA00023288"/>
    </source>
</evidence>
<dbReference type="Proteomes" id="UP000692954">
    <property type="component" value="Unassembled WGS sequence"/>
</dbReference>
<keyword evidence="9" id="KW-0636">Prenylation</keyword>
<evidence type="ECO:0000256" key="4">
    <source>
        <dbReference type="ARBA" id="ARBA00022481"/>
    </source>
</evidence>
<accession>A0A8S1NXL5</accession>
<dbReference type="PANTHER" id="PTHR24072">
    <property type="entry name" value="RHO FAMILY GTPASE"/>
    <property type="match status" value="1"/>
</dbReference>
<evidence type="ECO:0000256" key="1">
    <source>
        <dbReference type="ARBA" id="ARBA00004342"/>
    </source>
</evidence>
<dbReference type="FunFam" id="3.40.50.300:FF:000983">
    <property type="entry name" value="Rho family GTPase"/>
    <property type="match status" value="1"/>
</dbReference>
<dbReference type="SMART" id="SM00175">
    <property type="entry name" value="RAB"/>
    <property type="match status" value="1"/>
</dbReference>
<evidence type="ECO:0000256" key="2">
    <source>
        <dbReference type="ARBA" id="ARBA00010142"/>
    </source>
</evidence>
<evidence type="ECO:0000256" key="10">
    <source>
        <dbReference type="SAM" id="MobiDB-lite"/>
    </source>
</evidence>
<dbReference type="InterPro" id="IPR005225">
    <property type="entry name" value="Small_GTP-bd"/>
</dbReference>
<gene>
    <name evidence="11" type="ORF">PSON_ATCC_30995.1.T0630041</name>
</gene>
<dbReference type="PROSITE" id="PS51421">
    <property type="entry name" value="RAS"/>
    <property type="match status" value="1"/>
</dbReference>
<sequence length="205" mass="22843">MSQQESTSIKLVVVGDGSVGKTCILLSYTTDKFPIEYVPTVFDNYTTQLTVDNQMVSLSLWDTAGQETYNKLRTLSYGSADIFLIVFSVADKSSFDNALNKWYPELNQDELQKIPKIIVGNKIDMRDDSNENHIKKEAAQQILGNQKLQYYECSALTQEGLKAIFDGAVTTALKAKTQSNVGAKNGNKEIGSENKKKEEPCCNIY</sequence>
<keyword evidence="3" id="KW-1003">Cell membrane</keyword>
<evidence type="ECO:0000256" key="9">
    <source>
        <dbReference type="ARBA" id="ARBA00023289"/>
    </source>
</evidence>
<keyword evidence="12" id="KW-1185">Reference proteome</keyword>
<dbReference type="GO" id="GO:0005886">
    <property type="term" value="C:plasma membrane"/>
    <property type="evidence" value="ECO:0007669"/>
    <property type="project" value="UniProtKB-SubCell"/>
</dbReference>
<dbReference type="SMART" id="SM00176">
    <property type="entry name" value="RAN"/>
    <property type="match status" value="1"/>
</dbReference>
<evidence type="ECO:0000313" key="11">
    <source>
        <dbReference type="EMBL" id="CAD8094736.1"/>
    </source>
</evidence>
<dbReference type="SMART" id="SM00174">
    <property type="entry name" value="RHO"/>
    <property type="match status" value="1"/>
</dbReference>
<organism evidence="11 12">
    <name type="scientific">Paramecium sonneborni</name>
    <dbReference type="NCBI Taxonomy" id="65129"/>
    <lineage>
        <taxon>Eukaryota</taxon>
        <taxon>Sar</taxon>
        <taxon>Alveolata</taxon>
        <taxon>Ciliophora</taxon>
        <taxon>Intramacronucleata</taxon>
        <taxon>Oligohymenophorea</taxon>
        <taxon>Peniculida</taxon>
        <taxon>Parameciidae</taxon>
        <taxon>Paramecium</taxon>
    </lineage>
</organism>
<dbReference type="InterPro" id="IPR001806">
    <property type="entry name" value="Small_GTPase"/>
</dbReference>
<dbReference type="NCBIfam" id="TIGR00231">
    <property type="entry name" value="small_GTP"/>
    <property type="match status" value="1"/>
</dbReference>
<evidence type="ECO:0000256" key="3">
    <source>
        <dbReference type="ARBA" id="ARBA00022475"/>
    </source>
</evidence>
<evidence type="ECO:0000256" key="6">
    <source>
        <dbReference type="ARBA" id="ARBA00023134"/>
    </source>
</evidence>
<keyword evidence="8" id="KW-0449">Lipoprotein</keyword>
<keyword evidence="6" id="KW-0342">GTP-binding</keyword>
<dbReference type="GO" id="GO:0003924">
    <property type="term" value="F:GTPase activity"/>
    <property type="evidence" value="ECO:0007669"/>
    <property type="project" value="InterPro"/>
</dbReference>
<protein>
    <submittedName>
        <fullName evidence="11">Uncharacterized protein</fullName>
    </submittedName>
</protein>
<dbReference type="AlphaFoldDB" id="A0A8S1NXL5"/>
<comment type="similarity">
    <text evidence="2">Belongs to the small GTPase superfamily. Rho family.</text>
</comment>
<dbReference type="CDD" id="cd00157">
    <property type="entry name" value="Rho"/>
    <property type="match status" value="1"/>
</dbReference>
<keyword evidence="4" id="KW-0488">Methylation</keyword>
<evidence type="ECO:0000313" key="12">
    <source>
        <dbReference type="Proteomes" id="UP000692954"/>
    </source>
</evidence>
<dbReference type="OrthoDB" id="8830751at2759"/>
<dbReference type="PROSITE" id="PS51420">
    <property type="entry name" value="RHO"/>
    <property type="match status" value="1"/>
</dbReference>
<evidence type="ECO:0000256" key="7">
    <source>
        <dbReference type="ARBA" id="ARBA00023136"/>
    </source>
</evidence>
<feature type="region of interest" description="Disordered" evidence="10">
    <location>
        <begin position="182"/>
        <end position="205"/>
    </location>
</feature>
<comment type="caution">
    <text evidence="11">The sequence shown here is derived from an EMBL/GenBank/DDBJ whole genome shotgun (WGS) entry which is preliminary data.</text>
</comment>
<dbReference type="PROSITE" id="PS51419">
    <property type="entry name" value="RAB"/>
    <property type="match status" value="1"/>
</dbReference>
<comment type="subcellular location">
    <subcellularLocation>
        <location evidence="1">Cell membrane</location>
        <topology evidence="1">Lipid-anchor</topology>
        <orientation evidence="1">Cytoplasmic side</orientation>
    </subcellularLocation>
</comment>
<evidence type="ECO:0000256" key="5">
    <source>
        <dbReference type="ARBA" id="ARBA00022741"/>
    </source>
</evidence>
<proteinExistence type="inferred from homology"/>
<dbReference type="GO" id="GO:0007264">
    <property type="term" value="P:small GTPase-mediated signal transduction"/>
    <property type="evidence" value="ECO:0007669"/>
    <property type="project" value="InterPro"/>
</dbReference>
<dbReference type="EMBL" id="CAJJDN010000063">
    <property type="protein sequence ID" value="CAD8094736.1"/>
    <property type="molecule type" value="Genomic_DNA"/>
</dbReference>
<feature type="compositionally biased region" description="Basic and acidic residues" evidence="10">
    <location>
        <begin position="186"/>
        <end position="205"/>
    </location>
</feature>
<name>A0A8S1NXL5_9CILI</name>
<dbReference type="Pfam" id="PF00071">
    <property type="entry name" value="Ras"/>
    <property type="match status" value="1"/>
</dbReference>
<dbReference type="InterPro" id="IPR003578">
    <property type="entry name" value="Small_GTPase_Rho"/>
</dbReference>
<keyword evidence="5" id="KW-0547">Nucleotide-binding</keyword>
<dbReference type="GO" id="GO:0005525">
    <property type="term" value="F:GTP binding"/>
    <property type="evidence" value="ECO:0007669"/>
    <property type="project" value="UniProtKB-KW"/>
</dbReference>
<reference evidence="11" key="1">
    <citation type="submission" date="2021-01" db="EMBL/GenBank/DDBJ databases">
        <authorList>
            <consortium name="Genoscope - CEA"/>
            <person name="William W."/>
        </authorList>
    </citation>
    <scope>NUCLEOTIDE SEQUENCE</scope>
</reference>
<keyword evidence="7" id="KW-0472">Membrane</keyword>